<dbReference type="Proteomes" id="UP000887563">
    <property type="component" value="Unplaced"/>
</dbReference>
<accession>A0A914NJG5</accession>
<feature type="signal peptide" evidence="1">
    <location>
        <begin position="1"/>
        <end position="19"/>
    </location>
</feature>
<keyword evidence="1" id="KW-0732">Signal</keyword>
<dbReference type="AlphaFoldDB" id="A0A914NJG5"/>
<evidence type="ECO:0000313" key="3">
    <source>
        <dbReference type="WBParaSite" id="Minc3s06456g39834"/>
    </source>
</evidence>
<reference evidence="3" key="1">
    <citation type="submission" date="2022-11" db="UniProtKB">
        <authorList>
            <consortium name="WormBaseParasite"/>
        </authorList>
    </citation>
    <scope>IDENTIFICATION</scope>
</reference>
<dbReference type="WBParaSite" id="Minc3s06456g39834">
    <property type="protein sequence ID" value="Minc3s06456g39834"/>
    <property type="gene ID" value="Minc3s06456g39834"/>
</dbReference>
<sequence length="143" mass="16742">MFSLFSFILIGQLIFVVNSNQLRHSLANKQFIDQLTEGSYEIIHPFQLREKSRERMGIDTREHFLNTTPIQHFRQVSFVLRSSVLLNQRLRIALNLNEHLLSGGENKNEAQLFDKTAIQSEKDMEVIRLSDVENCFYQPSIFL</sequence>
<protein>
    <submittedName>
        <fullName evidence="3">Uncharacterized protein</fullName>
    </submittedName>
</protein>
<proteinExistence type="predicted"/>
<evidence type="ECO:0000313" key="2">
    <source>
        <dbReference type="Proteomes" id="UP000887563"/>
    </source>
</evidence>
<name>A0A914NJG5_MELIC</name>
<evidence type="ECO:0000256" key="1">
    <source>
        <dbReference type="SAM" id="SignalP"/>
    </source>
</evidence>
<organism evidence="2 3">
    <name type="scientific">Meloidogyne incognita</name>
    <name type="common">Southern root-knot nematode worm</name>
    <name type="synonym">Oxyuris incognita</name>
    <dbReference type="NCBI Taxonomy" id="6306"/>
    <lineage>
        <taxon>Eukaryota</taxon>
        <taxon>Metazoa</taxon>
        <taxon>Ecdysozoa</taxon>
        <taxon>Nematoda</taxon>
        <taxon>Chromadorea</taxon>
        <taxon>Rhabditida</taxon>
        <taxon>Tylenchina</taxon>
        <taxon>Tylenchomorpha</taxon>
        <taxon>Tylenchoidea</taxon>
        <taxon>Meloidogynidae</taxon>
        <taxon>Meloidogyninae</taxon>
        <taxon>Meloidogyne</taxon>
        <taxon>Meloidogyne incognita group</taxon>
    </lineage>
</organism>
<feature type="chain" id="PRO_5037849085" evidence="1">
    <location>
        <begin position="20"/>
        <end position="143"/>
    </location>
</feature>
<keyword evidence="2" id="KW-1185">Reference proteome</keyword>